<name>A0ABV6QPD0_9ACTN</name>
<dbReference type="Gene3D" id="1.10.10.60">
    <property type="entry name" value="Homeodomain-like"/>
    <property type="match status" value="2"/>
</dbReference>
<reference evidence="10 11" key="1">
    <citation type="submission" date="2024-09" db="EMBL/GenBank/DDBJ databases">
        <authorList>
            <person name="Sun Q."/>
            <person name="Mori K."/>
        </authorList>
    </citation>
    <scope>NUCLEOTIDE SEQUENCE [LARGE SCALE GENOMIC DNA]</scope>
    <source>
        <strain evidence="10 11">CGMCC 1.15906</strain>
    </source>
</reference>
<sequence length="1078" mass="117188">MTESNAIERDPVRRLTIGLVTANVSVGVGATLWSAVLDAAERHDVNLICFPGGEVRTTDRPPNSVYDLVDPELLDGLICWTSALELPADHRRTSRLTERFNRLPLVSLNGAIGAADPLVLDSYHGMCAVIEHLIEVHARTRIAFIPGTAANPATAERLRAYSDTLSRRRLRLDPKLISTPGDSRTGAGASAMHALLDARGLQPGRDFDAVVACSDLLAAEALRVLSQRGITVPRDVSVAGFNDSPEARLTDPPLTSVSMPYADLGELAVETLLERMGNAPVVDRPPPRSNLVIRRSCGCPGALTSQPEAGLERLPPLPREFLLSAFNQAFRPASDDARFLTEIDRLVRTWATTPDQLDSWAAAIAGLRQRAAAGLDTAQQVRAERLIGQARLIVAEAAHRQLEAERWQTEQASRRLRELGNALSSVVDEAALESVLDRQLPELGIPAWHLSLERRANLAVAKMLPSDRRFSMVAEPLYVRDELLGFGLFEVGSRDGTIYRALGEQISHTLKEIRLFQEVLDARDSAEQANQAKSGLLASVSEVLREPVVGMLRQLATLRRSVAALEAPPDELVAGLARLRADAELQLRVIGNLLDLSRIEIDAVALSPALLDPRDLLHEVFGARLPTRLPLIQADRDRLRQALIALRVTTDRLGGRVTLEADVLPPCLRIRLRVDCGRSLPSGSFGAGPEFALPIAQRLIALHDGSLRFDTGPVGGTFQIEIPLPTPSGRRAPTGPAYSLMSVGTVAESGEIASRLGVSVRLLRSSEATGDIARPAGVALDLAELRTEDWPLIRHLHDHPSLRRTPFLVYGRPETTSRGLTELLASARPAGATAPVVIADDSCGSRETYRRILQQILPGHPVLAAADGTTALTSLGQDVPGLLVLAKSLPDMDAFDVLDRLATEGAPVPALVLSGGPITARDVLRAEPHPRVVLIGEGILSEAELTDLLVRLVAPGHTAAQLSKIRVREAVAYLHQRFHHPISRRQVAEAAGMSEDYLSRVFHRELGLSPWLYLNRLRIQQAKERLRNSNDSVQLVARRVGFRDRAYFSRTFRKLTGVSPQAFREGTPVLPGPLVPPS</sequence>
<dbReference type="SMART" id="SM00342">
    <property type="entry name" value="HTH_ARAC"/>
    <property type="match status" value="1"/>
</dbReference>
<dbReference type="PROSITE" id="PS01124">
    <property type="entry name" value="HTH_ARAC_FAMILY_2"/>
    <property type="match status" value="1"/>
</dbReference>
<dbReference type="EMBL" id="JBHLTC010000027">
    <property type="protein sequence ID" value="MFC0626483.1"/>
    <property type="molecule type" value="Genomic_DNA"/>
</dbReference>
<evidence type="ECO:0000256" key="6">
    <source>
        <dbReference type="ARBA" id="ARBA00023163"/>
    </source>
</evidence>
<evidence type="ECO:0000256" key="7">
    <source>
        <dbReference type="PROSITE-ProRule" id="PRU00169"/>
    </source>
</evidence>
<dbReference type="InterPro" id="IPR009057">
    <property type="entry name" value="Homeodomain-like_sf"/>
</dbReference>
<dbReference type="PROSITE" id="PS50110">
    <property type="entry name" value="RESPONSE_REGULATORY"/>
    <property type="match status" value="1"/>
</dbReference>
<evidence type="ECO:0000256" key="3">
    <source>
        <dbReference type="ARBA" id="ARBA00012438"/>
    </source>
</evidence>
<dbReference type="Proteomes" id="UP001589890">
    <property type="component" value="Unassembled WGS sequence"/>
</dbReference>
<dbReference type="SUPFAM" id="SSF46689">
    <property type="entry name" value="Homeodomain-like"/>
    <property type="match status" value="2"/>
</dbReference>
<organism evidence="10 11">
    <name type="scientific">Kribbella deserti</name>
    <dbReference type="NCBI Taxonomy" id="1926257"/>
    <lineage>
        <taxon>Bacteria</taxon>
        <taxon>Bacillati</taxon>
        <taxon>Actinomycetota</taxon>
        <taxon>Actinomycetes</taxon>
        <taxon>Propionibacteriales</taxon>
        <taxon>Kribbellaceae</taxon>
        <taxon>Kribbella</taxon>
    </lineage>
</organism>
<dbReference type="SUPFAM" id="SSF55874">
    <property type="entry name" value="ATPase domain of HSP90 chaperone/DNA topoisomerase II/histidine kinase"/>
    <property type="match status" value="1"/>
</dbReference>
<dbReference type="Pfam" id="PF12833">
    <property type="entry name" value="HTH_18"/>
    <property type="match status" value="1"/>
</dbReference>
<dbReference type="InterPro" id="IPR036097">
    <property type="entry name" value="HisK_dim/P_sf"/>
</dbReference>
<dbReference type="InterPro" id="IPR001789">
    <property type="entry name" value="Sig_transdc_resp-reg_receiver"/>
</dbReference>
<dbReference type="InterPro" id="IPR028082">
    <property type="entry name" value="Peripla_BP_I"/>
</dbReference>
<protein>
    <recommendedName>
        <fullName evidence="3">histidine kinase</fullName>
        <ecNumber evidence="3">2.7.13.3</ecNumber>
    </recommendedName>
</protein>
<evidence type="ECO:0000256" key="2">
    <source>
        <dbReference type="ARBA" id="ARBA00004236"/>
    </source>
</evidence>
<dbReference type="SUPFAM" id="SSF52172">
    <property type="entry name" value="CheY-like"/>
    <property type="match status" value="1"/>
</dbReference>
<evidence type="ECO:0000256" key="5">
    <source>
        <dbReference type="ARBA" id="ARBA00023125"/>
    </source>
</evidence>
<keyword evidence="6" id="KW-0804">Transcription</keyword>
<dbReference type="InterPro" id="IPR036890">
    <property type="entry name" value="HATPase_C_sf"/>
</dbReference>
<dbReference type="InterPro" id="IPR003661">
    <property type="entry name" value="HisK_dim/P_dom"/>
</dbReference>
<dbReference type="Gene3D" id="3.40.50.2300">
    <property type="match status" value="3"/>
</dbReference>
<evidence type="ECO:0000313" key="11">
    <source>
        <dbReference type="Proteomes" id="UP001589890"/>
    </source>
</evidence>
<feature type="domain" description="Response regulatory" evidence="9">
    <location>
        <begin position="835"/>
        <end position="966"/>
    </location>
</feature>
<keyword evidence="5" id="KW-0238">DNA-binding</keyword>
<dbReference type="InterPro" id="IPR018060">
    <property type="entry name" value="HTH_AraC"/>
</dbReference>
<comment type="caution">
    <text evidence="7">Lacks conserved residue(s) required for the propagation of feature annotation.</text>
</comment>
<dbReference type="CDD" id="cd00082">
    <property type="entry name" value="HisKA"/>
    <property type="match status" value="1"/>
</dbReference>
<evidence type="ECO:0000313" key="10">
    <source>
        <dbReference type="EMBL" id="MFC0626483.1"/>
    </source>
</evidence>
<evidence type="ECO:0000256" key="1">
    <source>
        <dbReference type="ARBA" id="ARBA00000085"/>
    </source>
</evidence>
<comment type="subcellular location">
    <subcellularLocation>
        <location evidence="2">Cell membrane</location>
    </subcellularLocation>
</comment>
<dbReference type="PANTHER" id="PTHR30146:SF24">
    <property type="entry name" value="XYLOSE OPERON REGULATORY PROTEIN"/>
    <property type="match status" value="1"/>
</dbReference>
<dbReference type="EC" id="2.7.13.3" evidence="3"/>
<evidence type="ECO:0000259" key="9">
    <source>
        <dbReference type="PROSITE" id="PS50110"/>
    </source>
</evidence>
<dbReference type="RefSeq" id="WP_380050085.1">
    <property type="nucleotide sequence ID" value="NZ_JBHLTC010000027.1"/>
</dbReference>
<dbReference type="CDD" id="cd06267">
    <property type="entry name" value="PBP1_LacI_sugar_binding-like"/>
    <property type="match status" value="1"/>
</dbReference>
<keyword evidence="4" id="KW-0805">Transcription regulation</keyword>
<dbReference type="SUPFAM" id="SSF53822">
    <property type="entry name" value="Periplasmic binding protein-like I"/>
    <property type="match status" value="1"/>
</dbReference>
<dbReference type="InterPro" id="IPR046335">
    <property type="entry name" value="LacI/GalR-like_sensor"/>
</dbReference>
<gene>
    <name evidence="10" type="ORF">ACFFGN_20560</name>
</gene>
<proteinExistence type="predicted"/>
<accession>A0ABV6QPD0</accession>
<keyword evidence="11" id="KW-1185">Reference proteome</keyword>
<evidence type="ECO:0000259" key="8">
    <source>
        <dbReference type="PROSITE" id="PS01124"/>
    </source>
</evidence>
<evidence type="ECO:0000256" key="4">
    <source>
        <dbReference type="ARBA" id="ARBA00023015"/>
    </source>
</evidence>
<feature type="domain" description="HTH araC/xylS-type" evidence="8">
    <location>
        <begin position="968"/>
        <end position="1066"/>
    </location>
</feature>
<comment type="caution">
    <text evidence="10">The sequence shown here is derived from an EMBL/GenBank/DDBJ whole genome shotgun (WGS) entry which is preliminary data.</text>
</comment>
<dbReference type="PANTHER" id="PTHR30146">
    <property type="entry name" value="LACI-RELATED TRANSCRIPTIONAL REPRESSOR"/>
    <property type="match status" value="1"/>
</dbReference>
<comment type="catalytic activity">
    <reaction evidence="1">
        <text>ATP + protein L-histidine = ADP + protein N-phospho-L-histidine.</text>
        <dbReference type="EC" id="2.7.13.3"/>
    </reaction>
</comment>
<dbReference type="Pfam" id="PF13377">
    <property type="entry name" value="Peripla_BP_3"/>
    <property type="match status" value="1"/>
</dbReference>
<dbReference type="SUPFAM" id="SSF47384">
    <property type="entry name" value="Homodimeric domain of signal transducing histidine kinase"/>
    <property type="match status" value="1"/>
</dbReference>
<dbReference type="InterPro" id="IPR011006">
    <property type="entry name" value="CheY-like_superfamily"/>
</dbReference>
<dbReference type="Gene3D" id="1.10.287.130">
    <property type="match status" value="1"/>
</dbReference>